<evidence type="ECO:0000313" key="2">
    <source>
        <dbReference type="Proteomes" id="UP001292216"/>
    </source>
</evidence>
<reference evidence="1 2" key="1">
    <citation type="submission" date="2023-12" db="EMBL/GenBank/DDBJ databases">
        <title>Whole genome sequencing of Paenibacillus phoenicis isolated from the Phoenix Mars Lander spacecraft assembly facility.</title>
        <authorList>
            <person name="Garcia A."/>
            <person name="Venkateswaran K."/>
        </authorList>
    </citation>
    <scope>NUCLEOTIDE SEQUENCE [LARGE SCALE GENOMIC DNA]</scope>
    <source>
        <strain evidence="1 2">3PO2SA</strain>
    </source>
</reference>
<sequence>MAIPESAIALYTRSVSVMAGLSTKFPLLSGVMYQDPAPVTLMSNGTP</sequence>
<dbReference type="Proteomes" id="UP001292216">
    <property type="component" value="Unassembled WGS sequence"/>
</dbReference>
<keyword evidence="2" id="KW-1185">Reference proteome</keyword>
<evidence type="ECO:0000313" key="1">
    <source>
        <dbReference type="EMBL" id="MEA3569068.1"/>
    </source>
</evidence>
<protein>
    <submittedName>
        <fullName evidence="1">Uncharacterized protein</fullName>
    </submittedName>
</protein>
<gene>
    <name evidence="1" type="ORF">U9M73_03555</name>
</gene>
<comment type="caution">
    <text evidence="1">The sequence shown here is derived from an EMBL/GenBank/DDBJ whole genome shotgun (WGS) entry which is preliminary data.</text>
</comment>
<dbReference type="RefSeq" id="WP_323076303.1">
    <property type="nucleotide sequence ID" value="NZ_CBCSKM010000006.1"/>
</dbReference>
<organism evidence="1 2">
    <name type="scientific">Paenibacillus phoenicis</name>
    <dbReference type="NCBI Taxonomy" id="554117"/>
    <lineage>
        <taxon>Bacteria</taxon>
        <taxon>Bacillati</taxon>
        <taxon>Bacillota</taxon>
        <taxon>Bacilli</taxon>
        <taxon>Bacillales</taxon>
        <taxon>Paenibacillaceae</taxon>
        <taxon>Paenibacillus</taxon>
    </lineage>
</organism>
<proteinExistence type="predicted"/>
<accession>A0ABU5PGJ9</accession>
<name>A0ABU5PGJ9_9BACL</name>
<dbReference type="EMBL" id="JAYERP010000001">
    <property type="protein sequence ID" value="MEA3569068.1"/>
    <property type="molecule type" value="Genomic_DNA"/>
</dbReference>